<dbReference type="OrthoDB" id="10251048at2759"/>
<dbReference type="EMBL" id="KB454514">
    <property type="protein sequence ID" value="EME28939.1"/>
    <property type="molecule type" value="Genomic_DNA"/>
</dbReference>
<dbReference type="Proteomes" id="UP000030680">
    <property type="component" value="Unassembled WGS sequence"/>
</dbReference>
<proteinExistence type="predicted"/>
<dbReference type="Pfam" id="PF13344">
    <property type="entry name" value="Hydrolase_6"/>
    <property type="match status" value="1"/>
</dbReference>
<keyword evidence="1" id="KW-0378">Hydrolase</keyword>
<dbReference type="GeneID" id="17087775"/>
<evidence type="ECO:0000313" key="2">
    <source>
        <dbReference type="Proteomes" id="UP000030680"/>
    </source>
</evidence>
<dbReference type="InterPro" id="IPR006357">
    <property type="entry name" value="HAD-SF_hydro_IIA"/>
</dbReference>
<sequence length="125" mass="14535">MLSRLWTLQCYERYSSIKTFRKPYSISNNKAAAFVFDIDGVLIRGKQVLDPAKKALFELYKMYNRKKFPIAFLTNGGGCTETEKARQLSEWFNLPIQNDQIVLSHTPLRELSAKVRRDRDVVLCN</sequence>
<name>M2XZD8_GALSU</name>
<dbReference type="SUPFAM" id="SSF56784">
    <property type="entry name" value="HAD-like"/>
    <property type="match status" value="1"/>
</dbReference>
<gene>
    <name evidence="1" type="ORF">Gasu_36740</name>
</gene>
<dbReference type="RefSeq" id="XP_005705459.1">
    <property type="nucleotide sequence ID" value="XM_005705402.1"/>
</dbReference>
<keyword evidence="2" id="KW-1185">Reference proteome</keyword>
<reference evidence="2" key="1">
    <citation type="journal article" date="2013" name="Science">
        <title>Gene transfer from bacteria and archaea facilitated evolution of an extremophilic eukaryote.</title>
        <authorList>
            <person name="Schonknecht G."/>
            <person name="Chen W.H."/>
            <person name="Ternes C.M."/>
            <person name="Barbier G.G."/>
            <person name="Shrestha R.P."/>
            <person name="Stanke M."/>
            <person name="Brautigam A."/>
            <person name="Baker B.J."/>
            <person name="Banfield J.F."/>
            <person name="Garavito R.M."/>
            <person name="Carr K."/>
            <person name="Wilkerson C."/>
            <person name="Rensing S.A."/>
            <person name="Gagneul D."/>
            <person name="Dickenson N.E."/>
            <person name="Oesterhelt C."/>
            <person name="Lercher M.J."/>
            <person name="Weber A.P."/>
        </authorList>
    </citation>
    <scope>NUCLEOTIDE SEQUENCE [LARGE SCALE GENOMIC DNA]</scope>
    <source>
        <strain evidence="2">074W</strain>
    </source>
</reference>
<dbReference type="InterPro" id="IPR036412">
    <property type="entry name" value="HAD-like_sf"/>
</dbReference>
<accession>M2XZD8</accession>
<evidence type="ECO:0000313" key="1">
    <source>
        <dbReference type="EMBL" id="EME28939.1"/>
    </source>
</evidence>
<dbReference type="AlphaFoldDB" id="M2XZD8"/>
<dbReference type="Gramene" id="EME28939">
    <property type="protein sequence ID" value="EME28939"/>
    <property type="gene ID" value="Gasu_36740"/>
</dbReference>
<dbReference type="InterPro" id="IPR023214">
    <property type="entry name" value="HAD_sf"/>
</dbReference>
<dbReference type="GO" id="GO:0016787">
    <property type="term" value="F:hydrolase activity"/>
    <property type="evidence" value="ECO:0007669"/>
    <property type="project" value="UniProtKB-KW"/>
</dbReference>
<protein>
    <submittedName>
        <fullName evidence="1">Hydrolase family protein / HAD-superfamily protein isoform 3</fullName>
    </submittedName>
</protein>
<dbReference type="Gene3D" id="3.40.50.1000">
    <property type="entry name" value="HAD superfamily/HAD-like"/>
    <property type="match status" value="1"/>
</dbReference>
<organism evidence="1 2">
    <name type="scientific">Galdieria sulphuraria</name>
    <name type="common">Red alga</name>
    <dbReference type="NCBI Taxonomy" id="130081"/>
    <lineage>
        <taxon>Eukaryota</taxon>
        <taxon>Rhodophyta</taxon>
        <taxon>Bangiophyceae</taxon>
        <taxon>Galdieriales</taxon>
        <taxon>Galdieriaceae</taxon>
        <taxon>Galdieria</taxon>
    </lineage>
</organism>